<dbReference type="Proteomes" id="UP000183766">
    <property type="component" value="Unassembled WGS sequence"/>
</dbReference>
<name>A0A174GRZ9_9BACE</name>
<evidence type="ECO:0000313" key="2">
    <source>
        <dbReference type="EMBL" id="SFO20157.1"/>
    </source>
</evidence>
<evidence type="ECO:0000313" key="4">
    <source>
        <dbReference type="Proteomes" id="UP000183766"/>
    </source>
</evidence>
<accession>A0A174GRZ9</accession>
<dbReference type="AlphaFoldDB" id="A0A174GRZ9"/>
<reference evidence="1 3" key="1">
    <citation type="submission" date="2016-10" db="EMBL/GenBank/DDBJ databases">
        <authorList>
            <person name="de Groot N.N."/>
        </authorList>
    </citation>
    <scope>NUCLEOTIDE SEQUENCE [LARGE SCALE GENOMIC DNA]</scope>
    <source>
        <strain evidence="2">NLAE-zl-C202</strain>
        <strain evidence="1 3">NLAE-zl-G339</strain>
    </source>
</reference>
<evidence type="ECO:0000313" key="3">
    <source>
        <dbReference type="Proteomes" id="UP000183040"/>
    </source>
</evidence>
<proteinExistence type="predicted"/>
<organism evidence="1 3">
    <name type="scientific">Bacteroides xylanisolvens</name>
    <dbReference type="NCBI Taxonomy" id="371601"/>
    <lineage>
        <taxon>Bacteria</taxon>
        <taxon>Pseudomonadati</taxon>
        <taxon>Bacteroidota</taxon>
        <taxon>Bacteroidia</taxon>
        <taxon>Bacteroidales</taxon>
        <taxon>Bacteroidaceae</taxon>
        <taxon>Bacteroides</taxon>
    </lineage>
</organism>
<reference evidence="4" key="2">
    <citation type="submission" date="2016-10" db="EMBL/GenBank/DDBJ databases">
        <authorList>
            <person name="Varghese N."/>
            <person name="Submissions S."/>
        </authorList>
    </citation>
    <scope>NUCLEOTIDE SEQUENCE [LARGE SCALE GENOMIC DNA]</scope>
    <source>
        <strain evidence="4">NLAE-zl-C202</strain>
    </source>
</reference>
<evidence type="ECO:0000313" key="1">
    <source>
        <dbReference type="EMBL" id="SEB18793.1"/>
    </source>
</evidence>
<dbReference type="EMBL" id="FOUM01000076">
    <property type="protein sequence ID" value="SFO20157.1"/>
    <property type="molecule type" value="Genomic_DNA"/>
</dbReference>
<dbReference type="EMBL" id="FNRP01000053">
    <property type="protein sequence ID" value="SEB18793.1"/>
    <property type="molecule type" value="Genomic_DNA"/>
</dbReference>
<gene>
    <name evidence="1" type="ORF">SAMN04487924_1534</name>
    <name evidence="2" type="ORF">SAMN05216250_17611</name>
</gene>
<dbReference type="Proteomes" id="UP000183040">
    <property type="component" value="Unassembled WGS sequence"/>
</dbReference>
<sequence length="40" mass="4859">MIIYKMFKHEPMNNPALGEKPDWFIMFVLKGYIQFYFAKA</sequence>
<protein>
    <submittedName>
        <fullName evidence="1">Uncharacterized protein</fullName>
    </submittedName>
</protein>